<dbReference type="PANTHER" id="PTHR43794:SF11">
    <property type="entry name" value="AMIDOHYDROLASE-RELATED DOMAIN-CONTAINING PROTEIN"/>
    <property type="match status" value="1"/>
</dbReference>
<evidence type="ECO:0000256" key="1">
    <source>
        <dbReference type="ARBA" id="ARBA00022801"/>
    </source>
</evidence>
<name>A0ABT1ICJ0_9PSEU</name>
<dbReference type="InterPro" id="IPR006680">
    <property type="entry name" value="Amidohydro-rel"/>
</dbReference>
<keyword evidence="1" id="KW-0378">Hydrolase</keyword>
<organism evidence="3 4">
    <name type="scientific">Actinokineospora diospyrosa</name>
    <dbReference type="NCBI Taxonomy" id="103728"/>
    <lineage>
        <taxon>Bacteria</taxon>
        <taxon>Bacillati</taxon>
        <taxon>Actinomycetota</taxon>
        <taxon>Actinomycetes</taxon>
        <taxon>Pseudonocardiales</taxon>
        <taxon>Pseudonocardiaceae</taxon>
        <taxon>Actinokineospora</taxon>
    </lineage>
</organism>
<proteinExistence type="predicted"/>
<dbReference type="InterPro" id="IPR011059">
    <property type="entry name" value="Metal-dep_hydrolase_composite"/>
</dbReference>
<dbReference type="RefSeq" id="WP_253887333.1">
    <property type="nucleotide sequence ID" value="NZ_BAAAVB010000009.1"/>
</dbReference>
<dbReference type="CDD" id="cd01298">
    <property type="entry name" value="ATZ_TRZ_like"/>
    <property type="match status" value="1"/>
</dbReference>
<comment type="caution">
    <text evidence="3">The sequence shown here is derived from an EMBL/GenBank/DDBJ whole genome shotgun (WGS) entry which is preliminary data.</text>
</comment>
<dbReference type="Gene3D" id="2.30.40.10">
    <property type="entry name" value="Urease, subunit C, domain 1"/>
    <property type="match status" value="1"/>
</dbReference>
<sequence>MPLRLHAPVLLPCDPDCTVVRDAVLDIGDDGRITHTGPADQAPRHDGPTRRVTGILMPGLVNAHAHSPMTLLRGLGGDLPLMRWLTEVIWPTEAKLTPDDVYAGMVLGSLEMLRAGVTTSAEMYFYGEELVRAVLDTGARLVLAPAIIDAPGWDWAAQLEQTSAWIDNDGLRFGHGERIEIGYGPHSAYTLSPDALAQVGAAARERGALVQIHVAESLPEDVVQREKHGSVPALLDEVGLFGGRVLAAHAVHLSDEDINTLKRHNVGVAHCPGSNTKLASGIARVADLRAAGVPLGLGTDGPASNDDLDLWEDVRLAGLLARVSTMDSTVLRAADLLLLATRGGAAALSRSDIGTLEPGAWADIVHIGVDDPAFAAGLDIADDHLLSNLVWAAGGRTVRDVWVAGAQVVSDAETVSVPMADALAKARVAAGRLV</sequence>
<gene>
    <name evidence="3" type="ORF">LV75_002848</name>
</gene>
<dbReference type="Pfam" id="PF01979">
    <property type="entry name" value="Amidohydro_1"/>
    <property type="match status" value="1"/>
</dbReference>
<evidence type="ECO:0000313" key="4">
    <source>
        <dbReference type="Proteomes" id="UP001205185"/>
    </source>
</evidence>
<dbReference type="SUPFAM" id="SSF51338">
    <property type="entry name" value="Composite domain of metallo-dependent hydrolases"/>
    <property type="match status" value="1"/>
</dbReference>
<dbReference type="Proteomes" id="UP001205185">
    <property type="component" value="Unassembled WGS sequence"/>
</dbReference>
<dbReference type="InterPro" id="IPR050287">
    <property type="entry name" value="MTA/SAH_deaminase"/>
</dbReference>
<evidence type="ECO:0000259" key="2">
    <source>
        <dbReference type="Pfam" id="PF01979"/>
    </source>
</evidence>
<dbReference type="InterPro" id="IPR032466">
    <property type="entry name" value="Metal_Hydrolase"/>
</dbReference>
<evidence type="ECO:0000313" key="3">
    <source>
        <dbReference type="EMBL" id="MCP2270347.1"/>
    </source>
</evidence>
<dbReference type="PANTHER" id="PTHR43794">
    <property type="entry name" value="AMINOHYDROLASE SSNA-RELATED"/>
    <property type="match status" value="1"/>
</dbReference>
<accession>A0ABT1ICJ0</accession>
<reference evidence="3 4" key="1">
    <citation type="submission" date="2022-06" db="EMBL/GenBank/DDBJ databases">
        <title>Genomic Encyclopedia of Archaeal and Bacterial Type Strains, Phase II (KMG-II): from individual species to whole genera.</title>
        <authorList>
            <person name="Goeker M."/>
        </authorList>
    </citation>
    <scope>NUCLEOTIDE SEQUENCE [LARGE SCALE GENOMIC DNA]</scope>
    <source>
        <strain evidence="3 4">DSM 44255</strain>
    </source>
</reference>
<protein>
    <submittedName>
        <fullName evidence="3">Cytosine/adenosine deaminase</fullName>
    </submittedName>
</protein>
<dbReference type="Gene3D" id="3.20.20.140">
    <property type="entry name" value="Metal-dependent hydrolases"/>
    <property type="match status" value="1"/>
</dbReference>
<dbReference type="SUPFAM" id="SSF51556">
    <property type="entry name" value="Metallo-dependent hydrolases"/>
    <property type="match status" value="1"/>
</dbReference>
<keyword evidence="4" id="KW-1185">Reference proteome</keyword>
<dbReference type="EMBL" id="JAMTCO010000007">
    <property type="protein sequence ID" value="MCP2270347.1"/>
    <property type="molecule type" value="Genomic_DNA"/>
</dbReference>
<feature type="domain" description="Amidohydrolase-related" evidence="2">
    <location>
        <begin position="55"/>
        <end position="407"/>
    </location>
</feature>